<reference evidence="2" key="1">
    <citation type="journal article" date="2019" name="Database">
        <title>The radish genome database (RadishGD): an integrated information resource for radish genomics.</title>
        <authorList>
            <person name="Yu H.J."/>
            <person name="Baek S."/>
            <person name="Lee Y.J."/>
            <person name="Cho A."/>
            <person name="Mun J.H."/>
        </authorList>
    </citation>
    <scope>NUCLEOTIDE SEQUENCE [LARGE SCALE GENOMIC DNA]</scope>
    <source>
        <strain evidence="2">cv. WK10039</strain>
    </source>
</reference>
<gene>
    <name evidence="3" type="primary">LOC108851532</name>
</gene>
<feature type="region of interest" description="Disordered" evidence="1">
    <location>
        <begin position="197"/>
        <end position="228"/>
    </location>
</feature>
<feature type="compositionally biased region" description="Basic and acidic residues" evidence="1">
    <location>
        <begin position="208"/>
        <end position="224"/>
    </location>
</feature>
<dbReference type="Proteomes" id="UP000504610">
    <property type="component" value="Chromosome 6"/>
</dbReference>
<name>A0A9W3C2C7_RAPSA</name>
<sequence length="628" mass="71143">MFFRETRETENDIRRRFDNVREDMRKMITLKKKSDPGKFAIPCVVQGIEFSHALCDTGSSVSILPKIMADHLGLQVEPSPEIFTFVDYTQKNSRGLIRDLEVHIGNAIVSVDFHVLDIKLNWNSSLLLGRAFMATVGVICDINTNMMCLTLIDPDIHYDPVKLGKPSAKSVVKEDDPGIIAVCHCEVEYETEYSGSIDSSLTSSIDTSKSEEIDNKHRSSIDRDPPDDEFDLPDHCYPNFAIPLSRKVDDYSVRSWADSGFHESFAVDIATSSHSGDHGEEHDTDYWEERAWENYLENDRFANRFPQSIDIKRPPSIDYLLHPAKRHRPLIDIASITSIDINPDDLKDKIGISPIRATHGYKRLTTTETKIQNFPPSTQQLPAFSNLSMEDCNTMNNRSNHAARHAPSIATTTSPSIDAFNRAQSRFHDPYDIRNVSLTPDEFGIFRDTDGYARAMDGRVLHITREDIADILQVANGPENLFTQQRGHPDILAHVQDNHHVTPREDTVPKSFGQPRSSPSIDIVSSPSIDGGYPGSIDIPRVGSPDRRLEFGRRAFNTDGSRRFKWEAKDEYGVYRDEFGYARGVDGEIIHVTKEQIRRILERASLFHKGCLRLPVHTHALTMHTDHH</sequence>
<dbReference type="SUPFAM" id="SSF50630">
    <property type="entry name" value="Acid proteases"/>
    <property type="match status" value="1"/>
</dbReference>
<feature type="compositionally biased region" description="Low complexity" evidence="1">
    <location>
        <begin position="517"/>
        <end position="527"/>
    </location>
</feature>
<dbReference type="OrthoDB" id="1934381at2759"/>
<dbReference type="Gene3D" id="2.40.70.10">
    <property type="entry name" value="Acid Proteases"/>
    <property type="match status" value="1"/>
</dbReference>
<evidence type="ECO:0000256" key="1">
    <source>
        <dbReference type="SAM" id="MobiDB-lite"/>
    </source>
</evidence>
<evidence type="ECO:0000313" key="3">
    <source>
        <dbReference type="RefSeq" id="XP_056845644.1"/>
    </source>
</evidence>
<dbReference type="PANTHER" id="PTHR33067">
    <property type="entry name" value="RNA-DIRECTED DNA POLYMERASE-RELATED"/>
    <property type="match status" value="1"/>
</dbReference>
<keyword evidence="2" id="KW-1185">Reference proteome</keyword>
<protein>
    <submittedName>
        <fullName evidence="3">Uncharacterized protein LOC108851532 isoform X1</fullName>
    </submittedName>
</protein>
<evidence type="ECO:0000313" key="2">
    <source>
        <dbReference type="Proteomes" id="UP000504610"/>
    </source>
</evidence>
<dbReference type="RefSeq" id="XP_056845644.1">
    <property type="nucleotide sequence ID" value="XM_056989664.1"/>
</dbReference>
<feature type="region of interest" description="Disordered" evidence="1">
    <location>
        <begin position="502"/>
        <end position="527"/>
    </location>
</feature>
<dbReference type="PANTHER" id="PTHR33067:SF31">
    <property type="entry name" value="RNA-DIRECTED DNA POLYMERASE"/>
    <property type="match status" value="1"/>
</dbReference>
<reference evidence="3" key="2">
    <citation type="submission" date="2025-08" db="UniProtKB">
        <authorList>
            <consortium name="RefSeq"/>
        </authorList>
    </citation>
    <scope>IDENTIFICATION</scope>
    <source>
        <tissue evidence="3">Leaf</tissue>
    </source>
</reference>
<dbReference type="CDD" id="cd00303">
    <property type="entry name" value="retropepsin_like"/>
    <property type="match status" value="1"/>
</dbReference>
<organism evidence="2 3">
    <name type="scientific">Raphanus sativus</name>
    <name type="common">Radish</name>
    <name type="synonym">Raphanus raphanistrum var. sativus</name>
    <dbReference type="NCBI Taxonomy" id="3726"/>
    <lineage>
        <taxon>Eukaryota</taxon>
        <taxon>Viridiplantae</taxon>
        <taxon>Streptophyta</taxon>
        <taxon>Embryophyta</taxon>
        <taxon>Tracheophyta</taxon>
        <taxon>Spermatophyta</taxon>
        <taxon>Magnoliopsida</taxon>
        <taxon>eudicotyledons</taxon>
        <taxon>Gunneridae</taxon>
        <taxon>Pentapetalae</taxon>
        <taxon>rosids</taxon>
        <taxon>malvids</taxon>
        <taxon>Brassicales</taxon>
        <taxon>Brassicaceae</taxon>
        <taxon>Brassiceae</taxon>
        <taxon>Raphanus</taxon>
    </lineage>
</organism>
<dbReference type="AlphaFoldDB" id="A0A9W3C2C7"/>
<dbReference type="GeneID" id="108851532"/>
<feature type="compositionally biased region" description="Low complexity" evidence="1">
    <location>
        <begin position="197"/>
        <end position="207"/>
    </location>
</feature>
<accession>A0A9W3C2C7</accession>
<dbReference type="InterPro" id="IPR021109">
    <property type="entry name" value="Peptidase_aspartic_dom_sf"/>
</dbReference>
<proteinExistence type="predicted"/>
<dbReference type="KEGG" id="rsz:108851532"/>
<dbReference type="Pfam" id="PF13650">
    <property type="entry name" value="Asp_protease_2"/>
    <property type="match status" value="1"/>
</dbReference>